<feature type="region of interest" description="Disordered" evidence="1">
    <location>
        <begin position="1"/>
        <end position="20"/>
    </location>
</feature>
<sequence length="316" mass="33918">MRSRLPTWTSETLAGRGGGGAFARQPAFSQAPPHRPASLFPVSWRAVMRLSRRFPALGFSALVLAAMLGVWAPVARAANDPAQIVHVYGVYNHGFRALTIAARYAVTPNGYAVRSTIRSGGLLGLLVRMNITSQATGQFLPDGVRPLTYDSAGYSRGADRHVVLDYSGGQTHIALQTPPEPSRDPIPAADLAPAMDSLSALMRLQQTVRSHHQCDGSATVFDGARLLRMDAHTVGMQDMASDSRQPYRGAALRCDFSDVQIAGFRKTDGPDSAARKPISGSVWFQDVPGDGLTIVRIAFDHPKLGHLTVLLLPNAA</sequence>
<accession>A0A7W4NXG8</accession>
<reference evidence="3 4" key="1">
    <citation type="submission" date="2020-04" db="EMBL/GenBank/DDBJ databases">
        <title>Description of novel Gluconacetobacter.</title>
        <authorList>
            <person name="Sombolestani A."/>
        </authorList>
    </citation>
    <scope>NUCLEOTIDE SEQUENCE [LARGE SCALE GENOMIC DNA]</scope>
    <source>
        <strain evidence="3 4">LMG 27801</strain>
    </source>
</reference>
<keyword evidence="2" id="KW-0812">Transmembrane</keyword>
<organism evidence="3 4">
    <name type="scientific">Gluconacetobacter aggeris</name>
    <dbReference type="NCBI Taxonomy" id="1286186"/>
    <lineage>
        <taxon>Bacteria</taxon>
        <taxon>Pseudomonadati</taxon>
        <taxon>Pseudomonadota</taxon>
        <taxon>Alphaproteobacteria</taxon>
        <taxon>Acetobacterales</taxon>
        <taxon>Acetobacteraceae</taxon>
        <taxon>Gluconacetobacter</taxon>
    </lineage>
</organism>
<dbReference type="Proteomes" id="UP000559860">
    <property type="component" value="Unassembled WGS sequence"/>
</dbReference>
<dbReference type="AlphaFoldDB" id="A0A7W4NXG8"/>
<name>A0A7W4NXG8_9PROT</name>
<evidence type="ECO:0000313" key="3">
    <source>
        <dbReference type="EMBL" id="MBB2169589.1"/>
    </source>
</evidence>
<evidence type="ECO:0000256" key="2">
    <source>
        <dbReference type="SAM" id="Phobius"/>
    </source>
</evidence>
<comment type="caution">
    <text evidence="3">The sequence shown here is derived from an EMBL/GenBank/DDBJ whole genome shotgun (WGS) entry which is preliminary data.</text>
</comment>
<evidence type="ECO:0000313" key="4">
    <source>
        <dbReference type="Proteomes" id="UP000559860"/>
    </source>
</evidence>
<dbReference type="EMBL" id="JABEQD010000011">
    <property type="protein sequence ID" value="MBB2169589.1"/>
    <property type="molecule type" value="Genomic_DNA"/>
</dbReference>
<keyword evidence="2" id="KW-0472">Membrane</keyword>
<dbReference type="Pfam" id="PF11306">
    <property type="entry name" value="DUF3108"/>
    <property type="match status" value="1"/>
</dbReference>
<feature type="transmembrane region" description="Helical" evidence="2">
    <location>
        <begin position="54"/>
        <end position="74"/>
    </location>
</feature>
<keyword evidence="2" id="KW-1133">Transmembrane helix</keyword>
<keyword evidence="4" id="KW-1185">Reference proteome</keyword>
<feature type="compositionally biased region" description="Polar residues" evidence="1">
    <location>
        <begin position="1"/>
        <end position="12"/>
    </location>
</feature>
<dbReference type="InterPro" id="IPR021457">
    <property type="entry name" value="DUF3108"/>
</dbReference>
<gene>
    <name evidence="3" type="ORF">HLH36_14725</name>
</gene>
<evidence type="ECO:0000256" key="1">
    <source>
        <dbReference type="SAM" id="MobiDB-lite"/>
    </source>
</evidence>
<proteinExistence type="predicted"/>
<protein>
    <submittedName>
        <fullName evidence="3">DUF3108 domain-containing protein</fullName>
    </submittedName>
</protein>